<evidence type="ECO:0000256" key="5">
    <source>
        <dbReference type="ARBA" id="ARBA00022475"/>
    </source>
</evidence>
<dbReference type="PANTHER" id="PTHR16631:SF17">
    <property type="entry name" value="GLUCAN ENDO-1,3-BETA-GLUCOSIDASE BTGC"/>
    <property type="match status" value="1"/>
</dbReference>
<dbReference type="GO" id="GO:0042973">
    <property type="term" value="F:glucan endo-1,3-beta-D-glucosidase activity"/>
    <property type="evidence" value="ECO:0007669"/>
    <property type="project" value="UniProtKB-EC"/>
</dbReference>
<evidence type="ECO:0000256" key="8">
    <source>
        <dbReference type="ARBA" id="ARBA00023180"/>
    </source>
</evidence>
<comment type="similarity">
    <text evidence="3">Belongs to the glycosyl hydrolase 17 family.</text>
</comment>
<keyword evidence="5" id="KW-1003">Cell membrane</keyword>
<dbReference type="GO" id="GO:0071555">
    <property type="term" value="P:cell wall organization"/>
    <property type="evidence" value="ECO:0007669"/>
    <property type="project" value="UniProtKB-KW"/>
</dbReference>
<evidence type="ECO:0000256" key="12">
    <source>
        <dbReference type="ARBA" id="ARBA00037649"/>
    </source>
</evidence>
<dbReference type="GO" id="GO:0005576">
    <property type="term" value="C:extracellular region"/>
    <property type="evidence" value="ECO:0007669"/>
    <property type="project" value="TreeGrafter"/>
</dbReference>
<evidence type="ECO:0000256" key="6">
    <source>
        <dbReference type="ARBA" id="ARBA00022801"/>
    </source>
</evidence>
<dbReference type="EC" id="3.2.1.39" evidence="4"/>
<evidence type="ECO:0000256" key="13">
    <source>
        <dbReference type="ARBA" id="ARBA00042373"/>
    </source>
</evidence>
<gene>
    <name evidence="16" type="ORF">GGI25_000020</name>
</gene>
<evidence type="ECO:0000313" key="16">
    <source>
        <dbReference type="EMBL" id="KAJ2681067.1"/>
    </source>
</evidence>
<feature type="chain" id="PRO_5040772502" description="glucan endo-1,3-beta-D-glucosidase" evidence="15">
    <location>
        <begin position="23"/>
        <end position="413"/>
    </location>
</feature>
<evidence type="ECO:0000256" key="15">
    <source>
        <dbReference type="SAM" id="SignalP"/>
    </source>
</evidence>
<protein>
    <recommendedName>
        <fullName evidence="4">glucan endo-1,3-beta-D-glucosidase</fullName>
        <ecNumber evidence="4">3.2.1.39</ecNumber>
    </recommendedName>
    <alternativeName>
        <fullName evidence="14">Endo-1,3-beta-glucanase btgC</fullName>
    </alternativeName>
    <alternativeName>
        <fullName evidence="13">Laminarinase btgC</fullName>
    </alternativeName>
</protein>
<dbReference type="InterPro" id="IPR050732">
    <property type="entry name" value="Beta-glucan_modifiers"/>
</dbReference>
<comment type="function">
    <text evidence="12">Glucanases play a role in cell expansion during growth, in cell-cell fusion during mating, and in spore release during sporulation. This enzyme may be involved in beta-glucan degradation. Active on laminarin and lichenan.</text>
</comment>
<evidence type="ECO:0000256" key="3">
    <source>
        <dbReference type="ARBA" id="ARBA00008773"/>
    </source>
</evidence>
<dbReference type="Proteomes" id="UP001151518">
    <property type="component" value="Unassembled WGS sequence"/>
</dbReference>
<dbReference type="Gene3D" id="3.20.20.80">
    <property type="entry name" value="Glycosidases"/>
    <property type="match status" value="2"/>
</dbReference>
<keyword evidence="9" id="KW-0119">Carbohydrate metabolism</keyword>
<sequence length="413" mass="43124">MRASVTSLLSAVLATGSMLVTASPLPGNIGNAVVLSGTDVIEIQYSPAPVDWNTIDWSSIFAAQQAATASPTPISPTTTAVVEEASYPVSSAPVQPSTYSTYSPPVFSTTVQASQITSITSTTEAPTTIPSAPSGSSGSALWGLTYSPYNNDGSCPSLDAVASQLKTVASVAGNIRLYSTDCSQLRNAVQAINNANLGIGIYAGIWISDGAARTESDLTEFISVAKTYGTSLIKGVSVGNEEISKGMSEATIISNINNVRARLQKEGLGSIPVYTTEQDATFTKGMAAVSDVVQINVYSIFDSMFTSIDASVQSVIHRANTVKTNVAGGKPVRFGESGWSSTGSTGPSPLTLANEIAYAQKFKCAAASAGYTYFYFEAKNADWKKTASASEQNFGIFNANFSPKFSFSLLDSC</sequence>
<name>A0A9W8GFD2_9FUNG</name>
<accession>A0A9W8GFD2</accession>
<dbReference type="InterPro" id="IPR017853">
    <property type="entry name" value="GH"/>
</dbReference>
<evidence type="ECO:0000256" key="11">
    <source>
        <dbReference type="ARBA" id="ARBA00023326"/>
    </source>
</evidence>
<comment type="catalytic activity">
    <reaction evidence="1">
        <text>Hydrolysis of (1-&gt;3)-beta-D-glucosidic linkages in (1-&gt;3)-beta-D-glucans.</text>
        <dbReference type="EC" id="3.2.1.39"/>
    </reaction>
</comment>
<evidence type="ECO:0000256" key="2">
    <source>
        <dbReference type="ARBA" id="ARBA00004401"/>
    </source>
</evidence>
<dbReference type="GO" id="GO:0000272">
    <property type="term" value="P:polysaccharide catabolic process"/>
    <property type="evidence" value="ECO:0007669"/>
    <property type="project" value="UniProtKB-KW"/>
</dbReference>
<keyword evidence="10" id="KW-0961">Cell wall biogenesis/degradation</keyword>
<organism evidence="16 17">
    <name type="scientific">Coemansia spiralis</name>
    <dbReference type="NCBI Taxonomy" id="417178"/>
    <lineage>
        <taxon>Eukaryota</taxon>
        <taxon>Fungi</taxon>
        <taxon>Fungi incertae sedis</taxon>
        <taxon>Zoopagomycota</taxon>
        <taxon>Kickxellomycotina</taxon>
        <taxon>Kickxellomycetes</taxon>
        <taxon>Kickxellales</taxon>
        <taxon>Kickxellaceae</taxon>
        <taxon>Coemansia</taxon>
    </lineage>
</organism>
<evidence type="ECO:0000256" key="9">
    <source>
        <dbReference type="ARBA" id="ARBA00023277"/>
    </source>
</evidence>
<proteinExistence type="inferred from homology"/>
<keyword evidence="8" id="KW-0325">Glycoprotein</keyword>
<dbReference type="AlphaFoldDB" id="A0A9W8GFD2"/>
<dbReference type="OrthoDB" id="77201at2759"/>
<evidence type="ECO:0000256" key="14">
    <source>
        <dbReference type="ARBA" id="ARBA00043078"/>
    </source>
</evidence>
<evidence type="ECO:0000256" key="1">
    <source>
        <dbReference type="ARBA" id="ARBA00000382"/>
    </source>
</evidence>
<evidence type="ECO:0000256" key="10">
    <source>
        <dbReference type="ARBA" id="ARBA00023316"/>
    </source>
</evidence>
<feature type="signal peptide" evidence="15">
    <location>
        <begin position="1"/>
        <end position="22"/>
    </location>
</feature>
<dbReference type="PANTHER" id="PTHR16631">
    <property type="entry name" value="GLUCAN 1,3-BETA-GLUCOSIDASE"/>
    <property type="match status" value="1"/>
</dbReference>
<evidence type="ECO:0000313" key="17">
    <source>
        <dbReference type="Proteomes" id="UP001151518"/>
    </source>
</evidence>
<dbReference type="GO" id="GO:0009986">
    <property type="term" value="C:cell surface"/>
    <property type="evidence" value="ECO:0007669"/>
    <property type="project" value="TreeGrafter"/>
</dbReference>
<dbReference type="SUPFAM" id="SSF51445">
    <property type="entry name" value="(Trans)glycosidases"/>
    <property type="match status" value="1"/>
</dbReference>
<evidence type="ECO:0000256" key="4">
    <source>
        <dbReference type="ARBA" id="ARBA00012780"/>
    </source>
</evidence>
<comment type="caution">
    <text evidence="16">The sequence shown here is derived from an EMBL/GenBank/DDBJ whole genome shotgun (WGS) entry which is preliminary data.</text>
</comment>
<keyword evidence="6" id="KW-0378">Hydrolase</keyword>
<reference evidence="16" key="1">
    <citation type="submission" date="2022-07" db="EMBL/GenBank/DDBJ databases">
        <title>Phylogenomic reconstructions and comparative analyses of Kickxellomycotina fungi.</title>
        <authorList>
            <person name="Reynolds N.K."/>
            <person name="Stajich J.E."/>
            <person name="Barry K."/>
            <person name="Grigoriev I.V."/>
            <person name="Crous P."/>
            <person name="Smith M.E."/>
        </authorList>
    </citation>
    <scope>NUCLEOTIDE SEQUENCE</scope>
    <source>
        <strain evidence="16">NRRL 3115</strain>
    </source>
</reference>
<comment type="subcellular location">
    <subcellularLocation>
        <location evidence="2">Cell membrane</location>
        <topology evidence="2">Single-pass type II membrane protein</topology>
    </subcellularLocation>
</comment>
<dbReference type="GO" id="GO:0009277">
    <property type="term" value="C:fungal-type cell wall"/>
    <property type="evidence" value="ECO:0007669"/>
    <property type="project" value="TreeGrafter"/>
</dbReference>
<dbReference type="GO" id="GO:0005886">
    <property type="term" value="C:plasma membrane"/>
    <property type="evidence" value="ECO:0007669"/>
    <property type="project" value="UniProtKB-SubCell"/>
</dbReference>
<keyword evidence="7" id="KW-0472">Membrane</keyword>
<keyword evidence="11" id="KW-0624">Polysaccharide degradation</keyword>
<dbReference type="EMBL" id="JANBTW010000001">
    <property type="protein sequence ID" value="KAJ2681067.1"/>
    <property type="molecule type" value="Genomic_DNA"/>
</dbReference>
<keyword evidence="15" id="KW-0732">Signal</keyword>
<evidence type="ECO:0000256" key="7">
    <source>
        <dbReference type="ARBA" id="ARBA00023136"/>
    </source>
</evidence>